<dbReference type="EMBL" id="MNBE01000725">
    <property type="protein sequence ID" value="OKO93257.1"/>
    <property type="molecule type" value="Genomic_DNA"/>
</dbReference>
<organism evidence="1 2">
    <name type="scientific">Penicillium subrubescens</name>
    <dbReference type="NCBI Taxonomy" id="1316194"/>
    <lineage>
        <taxon>Eukaryota</taxon>
        <taxon>Fungi</taxon>
        <taxon>Dikarya</taxon>
        <taxon>Ascomycota</taxon>
        <taxon>Pezizomycotina</taxon>
        <taxon>Eurotiomycetes</taxon>
        <taxon>Eurotiomycetidae</taxon>
        <taxon>Eurotiales</taxon>
        <taxon>Aspergillaceae</taxon>
        <taxon>Penicillium</taxon>
    </lineage>
</organism>
<keyword evidence="2" id="KW-1185">Reference proteome</keyword>
<accession>A0A1Q5SZ23</accession>
<sequence>MAPEPRLVIAQTPLKDAFHTSFFQRMQVMSLARRQDAPLALYSEAKEAASSSSVFLAIVALYIGPRWRISGLSCLITPLLNSRVPIMLPPDKVVESGKESTNGCSIPMPFCIRTIVADRVMAGATRAGIE</sequence>
<gene>
    <name evidence="1" type="ORF">PENSUB_12320</name>
</gene>
<dbReference type="Proteomes" id="UP000186955">
    <property type="component" value="Unassembled WGS sequence"/>
</dbReference>
<evidence type="ECO:0000313" key="1">
    <source>
        <dbReference type="EMBL" id="OKO93257.1"/>
    </source>
</evidence>
<evidence type="ECO:0000313" key="2">
    <source>
        <dbReference type="Proteomes" id="UP000186955"/>
    </source>
</evidence>
<dbReference type="AlphaFoldDB" id="A0A1Q5SZ23"/>
<reference evidence="1 2" key="1">
    <citation type="submission" date="2016-10" db="EMBL/GenBank/DDBJ databases">
        <title>Genome sequence of the ascomycete fungus Penicillium subrubescens.</title>
        <authorList>
            <person name="De Vries R.P."/>
            <person name="Peng M."/>
            <person name="Dilokpimol A."/>
            <person name="Hilden K."/>
            <person name="Makela M.R."/>
            <person name="Grigoriev I."/>
            <person name="Riley R."/>
            <person name="Granchi Z."/>
        </authorList>
    </citation>
    <scope>NUCLEOTIDE SEQUENCE [LARGE SCALE GENOMIC DNA]</scope>
    <source>
        <strain evidence="1 2">CBS 132785</strain>
    </source>
</reference>
<comment type="caution">
    <text evidence="1">The sequence shown here is derived from an EMBL/GenBank/DDBJ whole genome shotgun (WGS) entry which is preliminary data.</text>
</comment>
<protein>
    <submittedName>
        <fullName evidence="1">Uncharacterized protein</fullName>
    </submittedName>
</protein>
<proteinExistence type="predicted"/>
<name>A0A1Q5SZ23_9EURO</name>